<comment type="similarity">
    <text evidence="2 3">Belongs to the YajQ family.</text>
</comment>
<dbReference type="InterPro" id="IPR007551">
    <property type="entry name" value="YajQ/Smlt4090-like"/>
</dbReference>
<dbReference type="CDD" id="cd11740">
    <property type="entry name" value="YajQ_like"/>
    <property type="match status" value="1"/>
</dbReference>
<dbReference type="EMBL" id="AWSJ01000233">
    <property type="protein sequence ID" value="ERI08014.1"/>
    <property type="molecule type" value="Genomic_DNA"/>
</dbReference>
<evidence type="ECO:0000313" key="4">
    <source>
        <dbReference type="EMBL" id="ERI08014.1"/>
    </source>
</evidence>
<keyword evidence="1 3" id="KW-0547">Nucleotide-binding</keyword>
<dbReference type="AlphaFoldDB" id="U1WHF7"/>
<dbReference type="PANTHER" id="PTHR30476">
    <property type="entry name" value="UPF0234 PROTEIN YAJQ"/>
    <property type="match status" value="1"/>
</dbReference>
<dbReference type="InterPro" id="IPR036183">
    <property type="entry name" value="YajQ-like_sf"/>
</dbReference>
<gene>
    <name evidence="4" type="ORF">HMPREF0083_03900</name>
</gene>
<dbReference type="Pfam" id="PF04461">
    <property type="entry name" value="YajQ"/>
    <property type="match status" value="1"/>
</dbReference>
<comment type="caution">
    <text evidence="4">The sequence shown here is derived from an EMBL/GenBank/DDBJ whole genome shotgun (WGS) entry which is preliminary data.</text>
</comment>
<evidence type="ECO:0000256" key="1">
    <source>
        <dbReference type="ARBA" id="ARBA00022741"/>
    </source>
</evidence>
<comment type="function">
    <text evidence="3">Nucleotide-binding protein.</text>
</comment>
<sequence>MEKHGRRKRMSKENSFDIVSKVDLTEVTNSVNQALKEIENRYDFKGSKSDITLEKEELVIVSDDEFKLEQVKDVLNGKLIKRGISLKSVSYGKVEPASGGTVRQRGKIAQGIDADNAKKINKLIKDTKLKVKSQIQDDQVRVSGKSRDDLQQVMSALKAADFPLDLQFINFR</sequence>
<dbReference type="SUPFAM" id="SSF89963">
    <property type="entry name" value="YajQ-like"/>
    <property type="match status" value="2"/>
</dbReference>
<reference evidence="4 5" key="1">
    <citation type="submission" date="2013-08" db="EMBL/GenBank/DDBJ databases">
        <authorList>
            <person name="Weinstock G."/>
            <person name="Sodergren E."/>
            <person name="Wylie T."/>
            <person name="Fulton L."/>
            <person name="Fulton R."/>
            <person name="Fronick C."/>
            <person name="O'Laughlin M."/>
            <person name="Godfrey J."/>
            <person name="Miner T."/>
            <person name="Herter B."/>
            <person name="Appelbaum E."/>
            <person name="Cordes M."/>
            <person name="Lek S."/>
            <person name="Wollam A."/>
            <person name="Pepin K.H."/>
            <person name="Palsikar V.B."/>
            <person name="Mitreva M."/>
            <person name="Wilson R.K."/>
        </authorList>
    </citation>
    <scope>NUCLEOTIDE SEQUENCE [LARGE SCALE GENOMIC DNA]</scope>
    <source>
        <strain evidence="4 5">ATCC 12856</strain>
    </source>
</reference>
<dbReference type="InterPro" id="IPR035570">
    <property type="entry name" value="UPF0234_N"/>
</dbReference>
<dbReference type="NCBIfam" id="NF003819">
    <property type="entry name" value="PRK05412.1"/>
    <property type="match status" value="1"/>
</dbReference>
<dbReference type="HAMAP" id="MF_00632">
    <property type="entry name" value="UPF0234"/>
    <property type="match status" value="1"/>
</dbReference>
<organism evidence="4 5">
    <name type="scientific">Aneurinibacillus aneurinilyticus ATCC 12856</name>
    <dbReference type="NCBI Taxonomy" id="649747"/>
    <lineage>
        <taxon>Bacteria</taxon>
        <taxon>Bacillati</taxon>
        <taxon>Bacillota</taxon>
        <taxon>Bacilli</taxon>
        <taxon>Bacillales</taxon>
        <taxon>Paenibacillaceae</taxon>
        <taxon>Aneurinibacillus group</taxon>
        <taxon>Aneurinibacillus</taxon>
    </lineage>
</organism>
<dbReference type="GO" id="GO:0005829">
    <property type="term" value="C:cytosol"/>
    <property type="evidence" value="ECO:0007669"/>
    <property type="project" value="TreeGrafter"/>
</dbReference>
<dbReference type="PATRIC" id="fig|649747.3.peg.3546"/>
<protein>
    <recommendedName>
        <fullName evidence="3">Nucleotide-binding protein HMPREF0083_03900</fullName>
    </recommendedName>
</protein>
<dbReference type="HOGENOM" id="CLU_099839_1_0_9"/>
<dbReference type="InterPro" id="IPR035571">
    <property type="entry name" value="UPF0234-like_C"/>
</dbReference>
<evidence type="ECO:0000256" key="3">
    <source>
        <dbReference type="HAMAP-Rule" id="MF_00632"/>
    </source>
</evidence>
<dbReference type="GO" id="GO:0000166">
    <property type="term" value="F:nucleotide binding"/>
    <property type="evidence" value="ECO:0007669"/>
    <property type="project" value="UniProtKB-UniRule"/>
</dbReference>
<dbReference type="STRING" id="649747.HMPREF0083_03900"/>
<dbReference type="eggNOG" id="COG1666">
    <property type="taxonomic scope" value="Bacteria"/>
</dbReference>
<dbReference type="PANTHER" id="PTHR30476:SF0">
    <property type="entry name" value="UPF0234 PROTEIN YAJQ"/>
    <property type="match status" value="1"/>
</dbReference>
<accession>U1WHF7</accession>
<evidence type="ECO:0000256" key="2">
    <source>
        <dbReference type="ARBA" id="ARBA00093450"/>
    </source>
</evidence>
<dbReference type="Proteomes" id="UP000016511">
    <property type="component" value="Unassembled WGS sequence"/>
</dbReference>
<dbReference type="Gene3D" id="3.30.70.990">
    <property type="entry name" value="YajQ-like, domain 2"/>
    <property type="match status" value="1"/>
</dbReference>
<evidence type="ECO:0000313" key="5">
    <source>
        <dbReference type="Proteomes" id="UP000016511"/>
    </source>
</evidence>
<proteinExistence type="inferred from homology"/>
<dbReference type="Gene3D" id="3.30.70.860">
    <property type="match status" value="1"/>
</dbReference>
<name>U1WHF7_ANEAE</name>
<dbReference type="FunFam" id="3.30.70.990:FF:000002">
    <property type="entry name" value="UPF0234 protein LEP1GSC067_4943"/>
    <property type="match status" value="1"/>
</dbReference>
<keyword evidence="5" id="KW-1185">Reference proteome</keyword>